<name>A0A937VXR4_UNCTE</name>
<dbReference type="GO" id="GO:0019346">
    <property type="term" value="P:transsulfuration"/>
    <property type="evidence" value="ECO:0007669"/>
    <property type="project" value="InterPro"/>
</dbReference>
<protein>
    <submittedName>
        <fullName evidence="4">Cystathionine gamma-lyase</fullName>
        <ecNumber evidence="4">4.4.1.1</ecNumber>
    </submittedName>
</protein>
<evidence type="ECO:0000313" key="5">
    <source>
        <dbReference type="Proteomes" id="UP000712673"/>
    </source>
</evidence>
<dbReference type="Gene3D" id="3.90.1150.10">
    <property type="entry name" value="Aspartate Aminotransferase, domain 1"/>
    <property type="match status" value="1"/>
</dbReference>
<dbReference type="InterPro" id="IPR015421">
    <property type="entry name" value="PyrdxlP-dep_Trfase_major"/>
</dbReference>
<dbReference type="EMBL" id="VGLS01000063">
    <property type="protein sequence ID" value="MBM3222857.1"/>
    <property type="molecule type" value="Genomic_DNA"/>
</dbReference>
<evidence type="ECO:0000256" key="2">
    <source>
        <dbReference type="ARBA" id="ARBA00022898"/>
    </source>
</evidence>
<dbReference type="GO" id="GO:0019343">
    <property type="term" value="P:cysteine biosynthetic process via cystathionine"/>
    <property type="evidence" value="ECO:0007669"/>
    <property type="project" value="TreeGrafter"/>
</dbReference>
<dbReference type="PANTHER" id="PTHR11808:SF85">
    <property type="entry name" value="CYSTATHIONINE GAMMA-LYASE-RELATED"/>
    <property type="match status" value="1"/>
</dbReference>
<gene>
    <name evidence="4" type="ORF">FJZ47_03505</name>
</gene>
<dbReference type="InterPro" id="IPR000277">
    <property type="entry name" value="Cys/Met-Metab_PyrdxlP-dep_enz"/>
</dbReference>
<dbReference type="InterPro" id="IPR015424">
    <property type="entry name" value="PyrdxlP-dep_Trfase"/>
</dbReference>
<comment type="cofactor">
    <cofactor evidence="1 3">
        <name>pyridoxal 5'-phosphate</name>
        <dbReference type="ChEBI" id="CHEBI:597326"/>
    </cofactor>
</comment>
<sequence>EGGPAVLFASGMAAVAAIFGVVLRPGDVVVLPADSYYTTRVLAEGYFAQMGIQVRLAPTAGNAQQHVLAGATLLWLESPSNPGLDVCDIAALVRAAHAEGAVVAVDNTTPTVLGQQPLALGADFSMASDTKALTGHADLILGHVATREAVWADRLRTWRTQCGAIPGPMEVWLAHRSLATADVRLERQCQNALALATLLASRPEVQRVRYPGLPTDPAYALAVQQMQRFGPVLSFILADRRQAEAFFEACALVYEATSFGGIHTTAERRARWGGDAIPEGFIRLSAGCEDTTDLLEDLGQALDSVAGKRARQG</sequence>
<dbReference type="NCBIfam" id="NF005758">
    <property type="entry name" value="PRK07582.1"/>
    <property type="match status" value="1"/>
</dbReference>
<dbReference type="AlphaFoldDB" id="A0A937VXR4"/>
<dbReference type="Proteomes" id="UP000712673">
    <property type="component" value="Unassembled WGS sequence"/>
</dbReference>
<comment type="caution">
    <text evidence="4">The sequence shown here is derived from an EMBL/GenBank/DDBJ whole genome shotgun (WGS) entry which is preliminary data.</text>
</comment>
<keyword evidence="4" id="KW-0456">Lyase</keyword>
<evidence type="ECO:0000313" key="4">
    <source>
        <dbReference type="EMBL" id="MBM3222857.1"/>
    </source>
</evidence>
<dbReference type="GO" id="GO:0005737">
    <property type="term" value="C:cytoplasm"/>
    <property type="evidence" value="ECO:0007669"/>
    <property type="project" value="TreeGrafter"/>
</dbReference>
<dbReference type="EC" id="4.4.1.1" evidence="4"/>
<evidence type="ECO:0000256" key="1">
    <source>
        <dbReference type="ARBA" id="ARBA00001933"/>
    </source>
</evidence>
<reference evidence="4" key="1">
    <citation type="submission" date="2019-03" db="EMBL/GenBank/DDBJ databases">
        <title>Lake Tanganyika Metagenome-Assembled Genomes (MAGs).</title>
        <authorList>
            <person name="Tran P."/>
        </authorList>
    </citation>
    <scope>NUCLEOTIDE SEQUENCE</scope>
    <source>
        <strain evidence="4">K_DeepCast_65m_m2_066</strain>
    </source>
</reference>
<dbReference type="GO" id="GO:0004123">
    <property type="term" value="F:cystathionine gamma-lyase activity"/>
    <property type="evidence" value="ECO:0007669"/>
    <property type="project" value="TreeGrafter"/>
</dbReference>
<dbReference type="SUPFAM" id="SSF53383">
    <property type="entry name" value="PLP-dependent transferases"/>
    <property type="match status" value="1"/>
</dbReference>
<dbReference type="GO" id="GO:0030170">
    <property type="term" value="F:pyridoxal phosphate binding"/>
    <property type="evidence" value="ECO:0007669"/>
    <property type="project" value="InterPro"/>
</dbReference>
<organism evidence="4 5">
    <name type="scientific">Tectimicrobiota bacterium</name>
    <dbReference type="NCBI Taxonomy" id="2528274"/>
    <lineage>
        <taxon>Bacteria</taxon>
        <taxon>Pseudomonadati</taxon>
        <taxon>Nitrospinota/Tectimicrobiota group</taxon>
        <taxon>Candidatus Tectimicrobiota</taxon>
    </lineage>
</organism>
<accession>A0A937VXR4</accession>
<evidence type="ECO:0000256" key="3">
    <source>
        <dbReference type="RuleBase" id="RU362118"/>
    </source>
</evidence>
<proteinExistence type="inferred from homology"/>
<dbReference type="Pfam" id="PF01053">
    <property type="entry name" value="Cys_Met_Meta_PP"/>
    <property type="match status" value="1"/>
</dbReference>
<comment type="similarity">
    <text evidence="3">Belongs to the trans-sulfuration enzymes family.</text>
</comment>
<dbReference type="PANTHER" id="PTHR11808">
    <property type="entry name" value="TRANS-SULFURATION ENZYME FAMILY MEMBER"/>
    <property type="match status" value="1"/>
</dbReference>
<feature type="non-terminal residue" evidence="4">
    <location>
        <position position="1"/>
    </location>
</feature>
<keyword evidence="2 3" id="KW-0663">Pyridoxal phosphate</keyword>
<dbReference type="InterPro" id="IPR015422">
    <property type="entry name" value="PyrdxlP-dep_Trfase_small"/>
</dbReference>
<dbReference type="Gene3D" id="3.40.640.10">
    <property type="entry name" value="Type I PLP-dependent aspartate aminotransferase-like (Major domain)"/>
    <property type="match status" value="1"/>
</dbReference>